<dbReference type="Proteomes" id="UP001497045">
    <property type="component" value="Unassembled WGS sequence"/>
</dbReference>
<name>A0ABU9IAJ6_9SPHN</name>
<dbReference type="InterPro" id="IPR011419">
    <property type="entry name" value="ATP12_ATP_synth-F1-assembly"/>
</dbReference>
<comment type="caution">
    <text evidence="4">The sequence shown here is derived from an EMBL/GenBank/DDBJ whole genome shotgun (WGS) entry which is preliminary data.</text>
</comment>
<evidence type="ECO:0000256" key="3">
    <source>
        <dbReference type="ARBA" id="ARBA00023186"/>
    </source>
</evidence>
<keyword evidence="5" id="KW-1185">Reference proteome</keyword>
<keyword evidence="2" id="KW-0809">Transit peptide</keyword>
<gene>
    <name evidence="4" type="ORF">AAEO60_02015</name>
</gene>
<comment type="similarity">
    <text evidence="1">Belongs to the ATP12 family.</text>
</comment>
<organism evidence="4 5">
    <name type="scientific">Aurantiacibacter gilvus</name>
    <dbReference type="NCBI Taxonomy" id="3139141"/>
    <lineage>
        <taxon>Bacteria</taxon>
        <taxon>Pseudomonadati</taxon>
        <taxon>Pseudomonadota</taxon>
        <taxon>Alphaproteobacteria</taxon>
        <taxon>Sphingomonadales</taxon>
        <taxon>Erythrobacteraceae</taxon>
        <taxon>Aurantiacibacter</taxon>
    </lineage>
</organism>
<dbReference type="Gene3D" id="1.10.3580.10">
    <property type="entry name" value="ATP12 ATPase"/>
    <property type="match status" value="1"/>
</dbReference>
<dbReference type="EMBL" id="JBBYHV010000001">
    <property type="protein sequence ID" value="MEL1249439.1"/>
    <property type="molecule type" value="Genomic_DNA"/>
</dbReference>
<dbReference type="PANTHER" id="PTHR21013">
    <property type="entry name" value="ATP SYNTHASE MITOCHONDRIAL F1 COMPLEX ASSEMBLY FACTOR 2/ATP12 PROTEIN, MITOCHONDRIAL PRECURSOR"/>
    <property type="match status" value="1"/>
</dbReference>
<dbReference type="Gene3D" id="3.30.2180.10">
    <property type="entry name" value="ATP12-like"/>
    <property type="match status" value="1"/>
</dbReference>
<dbReference type="RefSeq" id="WP_341671976.1">
    <property type="nucleotide sequence ID" value="NZ_JBBYHV010000001.1"/>
</dbReference>
<dbReference type="SUPFAM" id="SSF160909">
    <property type="entry name" value="ATP12-like"/>
    <property type="match status" value="1"/>
</dbReference>
<evidence type="ECO:0000256" key="2">
    <source>
        <dbReference type="ARBA" id="ARBA00022946"/>
    </source>
</evidence>
<dbReference type="PANTHER" id="PTHR21013:SF10">
    <property type="entry name" value="ATP SYNTHASE MITOCHONDRIAL F1 COMPLEX ASSEMBLY FACTOR 2"/>
    <property type="match status" value="1"/>
</dbReference>
<keyword evidence="3" id="KW-0143">Chaperone</keyword>
<proteinExistence type="inferred from homology"/>
<dbReference type="InterPro" id="IPR023335">
    <property type="entry name" value="ATP12_ortho_dom_sf"/>
</dbReference>
<sequence length="231" mass="25695">MKRFWKEVSVTESDDGWQVLLDGRAIKTQSGNQHVLPTRALAELVAAEFAAQGEKVDPKSFFHRDMADYALDVISRERSATVAKLLEYAETDTLCYRAEPDEPLFQRQEELWEPLLTACERHHGITFERASGIMHRPQPEASLAALGAVLEREDEFTLAALTALTSLAASLVVGMAAMDDAADLPALFAAANAEQDWQAELWGWDWAAEEARTLKLEAFTRAAEFLKAART</sequence>
<evidence type="ECO:0000256" key="1">
    <source>
        <dbReference type="ARBA" id="ARBA00008231"/>
    </source>
</evidence>
<dbReference type="Pfam" id="PF07542">
    <property type="entry name" value="ATP12"/>
    <property type="match status" value="1"/>
</dbReference>
<reference evidence="4 5" key="1">
    <citation type="submission" date="2024-04" db="EMBL/GenBank/DDBJ databases">
        <title>Aurantiacibacter sp. DGU6 16S ribosomal RNA gene Genome sequencing and assembly.</title>
        <authorList>
            <person name="Park S."/>
        </authorList>
    </citation>
    <scope>NUCLEOTIDE SEQUENCE [LARGE SCALE GENOMIC DNA]</scope>
    <source>
        <strain evidence="4 5">DGU6</strain>
    </source>
</reference>
<evidence type="ECO:0000313" key="5">
    <source>
        <dbReference type="Proteomes" id="UP001497045"/>
    </source>
</evidence>
<dbReference type="InterPro" id="IPR042272">
    <property type="entry name" value="ATP12_ATP_synth-F1-assembly_N"/>
</dbReference>
<accession>A0ABU9IAJ6</accession>
<protein>
    <submittedName>
        <fullName evidence="4">ATP12 family protein</fullName>
    </submittedName>
</protein>
<evidence type="ECO:0000313" key="4">
    <source>
        <dbReference type="EMBL" id="MEL1249439.1"/>
    </source>
</evidence>